<dbReference type="AlphaFoldDB" id="A0A9W6ZAV6"/>
<dbReference type="InterPro" id="IPR029044">
    <property type="entry name" value="Nucleotide-diphossugar_trans"/>
</dbReference>
<reference evidence="2" key="1">
    <citation type="journal article" date="2023" name="Commun. Biol.">
        <title>Genome analysis of Parmales, the sister group of diatoms, reveals the evolutionary specialization of diatoms from phago-mixotrophs to photoautotrophs.</title>
        <authorList>
            <person name="Ban H."/>
            <person name="Sato S."/>
            <person name="Yoshikawa S."/>
            <person name="Yamada K."/>
            <person name="Nakamura Y."/>
            <person name="Ichinomiya M."/>
            <person name="Sato N."/>
            <person name="Blanc-Mathieu R."/>
            <person name="Endo H."/>
            <person name="Kuwata A."/>
            <person name="Ogata H."/>
        </authorList>
    </citation>
    <scope>NUCLEOTIDE SEQUENCE [LARGE SCALE GENOMIC DNA]</scope>
</reference>
<evidence type="ECO:0000313" key="1">
    <source>
        <dbReference type="EMBL" id="GMH47753.1"/>
    </source>
</evidence>
<dbReference type="EMBL" id="BLQM01000002">
    <property type="protein sequence ID" value="GMH47753.1"/>
    <property type="molecule type" value="Genomic_DNA"/>
</dbReference>
<dbReference type="SUPFAM" id="SSF53448">
    <property type="entry name" value="Nucleotide-diphospho-sugar transferases"/>
    <property type="match status" value="1"/>
</dbReference>
<dbReference type="Gene3D" id="3.40.50.11350">
    <property type="match status" value="1"/>
</dbReference>
<protein>
    <submittedName>
        <fullName evidence="1">Uncharacterized protein</fullName>
    </submittedName>
</protein>
<accession>A0A9W6ZAV6</accession>
<comment type="caution">
    <text evidence="1">The sequence shown here is derived from an EMBL/GenBank/DDBJ whole genome shotgun (WGS) entry which is preliminary data.</text>
</comment>
<gene>
    <name evidence="1" type="ORF">TL16_g00142</name>
</gene>
<dbReference type="Proteomes" id="UP001162640">
    <property type="component" value="Unassembled WGS sequence"/>
</dbReference>
<organism evidence="1 2">
    <name type="scientific">Triparma laevis f. inornata</name>
    <dbReference type="NCBI Taxonomy" id="1714386"/>
    <lineage>
        <taxon>Eukaryota</taxon>
        <taxon>Sar</taxon>
        <taxon>Stramenopiles</taxon>
        <taxon>Ochrophyta</taxon>
        <taxon>Bolidophyceae</taxon>
        <taxon>Parmales</taxon>
        <taxon>Triparmaceae</taxon>
        <taxon>Triparma</taxon>
    </lineage>
</organism>
<dbReference type="Gene3D" id="3.90.550.10">
    <property type="entry name" value="Spore Coat Polysaccharide Biosynthesis Protein SpsA, Chain A"/>
    <property type="match status" value="1"/>
</dbReference>
<sequence>MLSRHPISFLKRPGFFLKGVSTNATVEVAPNVGGSDHTFAKYIAELLEESQITTGSDDIVIFLKDTAMQNAKFVKSQRSLYNLVRITSSHGFACLEKPENTQSIFHKTSELTAYKHEALWRDYLFSSGFTSTYDDLNDWTEQIGFEHPSPLTPVCYGGSFATTVAMIHSRGGLWKKLEDSLSRGDNIEEAHFAERSWAALLSHHIGLKASSALVKASTRTLGTKQDKDSRKRGFWGPLSGCDNEASFELEKDITGEITLEWLDIAFQGSHSYTVCNGLSNQLLAHAGNIAYAITHKLPVLIPDAFIVNGVQTSSNKDATSLLDVTPSNSDFVKLSDIFNTDALIKTIESHGIRATLIPYKKGTHGHFECSWLSVLEKANPTIASEILTHFKPSSIVQKLIDHVQLGLNSNAVCVHHRDGGDWKEHCKKWENIPDGVWRHNCDQERGRTLAMDVTDRLLPNENLPPIFYVGDHKPPADLERAGFTVVTRSQIIANAKPLHFLHLDYFFSSPPSEKLVTLSNQKLKEILSYRGGACPSNFRDICAVVDFLACSSIDNFIGNSVSTFSALQIIQRQGKATWYNSRSIPLASALRAYPMPIVYTYTEESAETGKFMLMTSILSAKFHNPSSPIHILYHGSSDTTFLAWLDENSVIIHYHTPSWIALITSMFKHGDVKKSHLFHHIGNYIGTWQRIDIPLYIKAEYVLLIDCDTVVTAPFTHADFGLEMTKSIAFSAEMDEDSDEPWNAGVALLNVPETYDDFLDFIGTHRDNSPFNVKMKGGGVLEAPSDQGAYLSFYADSKKFLPRIFNVKPYYTHTSTSSAKIVHYHGAKPHNYVGEWLGVPCSPAIKFLCEKKEKKSPILCWSLKAFADIIAKDSGVLLKDYCNSAFPGSDNSAGHCFKFFTDLSKTSHDELTRTSCTKILEASL</sequence>
<name>A0A9W6ZAV6_9STRA</name>
<proteinExistence type="predicted"/>
<evidence type="ECO:0000313" key="2">
    <source>
        <dbReference type="Proteomes" id="UP001162640"/>
    </source>
</evidence>